<dbReference type="EMBL" id="VJMH01005865">
    <property type="protein sequence ID" value="KAF0692605.1"/>
    <property type="molecule type" value="Genomic_DNA"/>
</dbReference>
<proteinExistence type="predicted"/>
<dbReference type="Pfam" id="PF25043">
    <property type="entry name" value="DUF7788"/>
    <property type="match status" value="1"/>
</dbReference>
<feature type="non-terminal residue" evidence="2">
    <location>
        <position position="1"/>
    </location>
</feature>
<name>A0A6A4Y799_9STRA</name>
<dbReference type="OrthoDB" id="1149618at2759"/>
<dbReference type="AlphaFoldDB" id="A0A6A4Y799"/>
<gene>
    <name evidence="2" type="ORF">As57867_016251</name>
</gene>
<sequence>GYTVPQLVFWNVNGVVGDTPTLASEANVSLLSGFSPVVLKAALTGKHLTPFQTMLQAVDDARYDLIELPPPANGAAK</sequence>
<reference evidence="2" key="1">
    <citation type="submission" date="2019-06" db="EMBL/GenBank/DDBJ databases">
        <title>Genomics analysis of Aphanomyces spp. identifies a new class of oomycete effector associated with host adaptation.</title>
        <authorList>
            <person name="Gaulin E."/>
        </authorList>
    </citation>
    <scope>NUCLEOTIDE SEQUENCE</scope>
    <source>
        <strain evidence="2">CBS 578.67</strain>
    </source>
</reference>
<accession>A0A6A4Y799</accession>
<feature type="domain" description="DUF7788" evidence="1">
    <location>
        <begin position="1"/>
        <end position="48"/>
    </location>
</feature>
<dbReference type="InterPro" id="IPR056690">
    <property type="entry name" value="DUF7788"/>
</dbReference>
<comment type="caution">
    <text evidence="2">The sequence shown here is derived from an EMBL/GenBank/DDBJ whole genome shotgun (WGS) entry which is preliminary data.</text>
</comment>
<protein>
    <recommendedName>
        <fullName evidence="1">DUF7788 domain-containing protein</fullName>
    </recommendedName>
</protein>
<evidence type="ECO:0000313" key="2">
    <source>
        <dbReference type="EMBL" id="KAF0692605.1"/>
    </source>
</evidence>
<evidence type="ECO:0000259" key="1">
    <source>
        <dbReference type="Pfam" id="PF25043"/>
    </source>
</evidence>
<organism evidence="2">
    <name type="scientific">Aphanomyces stellatus</name>
    <dbReference type="NCBI Taxonomy" id="120398"/>
    <lineage>
        <taxon>Eukaryota</taxon>
        <taxon>Sar</taxon>
        <taxon>Stramenopiles</taxon>
        <taxon>Oomycota</taxon>
        <taxon>Saprolegniomycetes</taxon>
        <taxon>Saprolegniales</taxon>
        <taxon>Verrucalvaceae</taxon>
        <taxon>Aphanomyces</taxon>
    </lineage>
</organism>